<dbReference type="GO" id="GO:0006307">
    <property type="term" value="P:DNA alkylation repair"/>
    <property type="evidence" value="ECO:0007669"/>
    <property type="project" value="InterPro"/>
</dbReference>
<dbReference type="Pfam" id="PF02845">
    <property type="entry name" value="CUE"/>
    <property type="match status" value="1"/>
</dbReference>
<name>A0AAV5GPZ6_9BASI</name>
<dbReference type="AlphaFoldDB" id="A0AAV5GPZ6"/>
<dbReference type="Proteomes" id="UP001342314">
    <property type="component" value="Unassembled WGS sequence"/>
</dbReference>
<evidence type="ECO:0000313" key="4">
    <source>
        <dbReference type="EMBL" id="GJN91324.1"/>
    </source>
</evidence>
<accession>A0AAV5GPZ6</accession>
<evidence type="ECO:0000256" key="1">
    <source>
        <dbReference type="SAM" id="MobiDB-lite"/>
    </source>
</evidence>
<gene>
    <name evidence="4" type="ORF">Rhopal_004345-T1</name>
</gene>
<dbReference type="InterPro" id="IPR037151">
    <property type="entry name" value="AlkB-like_sf"/>
</dbReference>
<dbReference type="InterPro" id="IPR032854">
    <property type="entry name" value="ALKBH3"/>
</dbReference>
<reference evidence="4 5" key="1">
    <citation type="submission" date="2021-12" db="EMBL/GenBank/DDBJ databases">
        <title>High titer production of polyol ester of fatty acids by Rhodotorula paludigena BS15 towards product separation-free biomass refinery.</title>
        <authorList>
            <person name="Mano J."/>
            <person name="Ono H."/>
            <person name="Tanaka T."/>
            <person name="Naito K."/>
            <person name="Sushida H."/>
            <person name="Ike M."/>
            <person name="Tokuyasu K."/>
            <person name="Kitaoka M."/>
        </authorList>
    </citation>
    <scope>NUCLEOTIDE SEQUENCE [LARGE SCALE GENOMIC DNA]</scope>
    <source>
        <strain evidence="4 5">BS15</strain>
    </source>
</reference>
<organism evidence="4 5">
    <name type="scientific">Rhodotorula paludigena</name>
    <dbReference type="NCBI Taxonomy" id="86838"/>
    <lineage>
        <taxon>Eukaryota</taxon>
        <taxon>Fungi</taxon>
        <taxon>Dikarya</taxon>
        <taxon>Basidiomycota</taxon>
        <taxon>Pucciniomycotina</taxon>
        <taxon>Microbotryomycetes</taxon>
        <taxon>Sporidiobolales</taxon>
        <taxon>Sporidiobolaceae</taxon>
        <taxon>Rhodotorula</taxon>
    </lineage>
</organism>
<feature type="region of interest" description="Disordered" evidence="1">
    <location>
        <begin position="502"/>
        <end position="526"/>
    </location>
</feature>
<protein>
    <recommendedName>
        <fullName evidence="6">Fe2OG dioxygenase domain-containing protein</fullName>
    </recommendedName>
</protein>
<dbReference type="PANTHER" id="PTHR31212">
    <property type="entry name" value="ALPHA-KETOGLUTARATE-DEPENDENT DIOXYGENASE ALKB HOMOLOG 3"/>
    <property type="match status" value="1"/>
</dbReference>
<feature type="compositionally biased region" description="Low complexity" evidence="1">
    <location>
        <begin position="101"/>
        <end position="115"/>
    </location>
</feature>
<dbReference type="Gene3D" id="2.60.120.590">
    <property type="entry name" value="Alpha-ketoglutarate-dependent dioxygenase AlkB-like"/>
    <property type="match status" value="1"/>
</dbReference>
<evidence type="ECO:0000259" key="3">
    <source>
        <dbReference type="PROSITE" id="PS51471"/>
    </source>
</evidence>
<proteinExistence type="predicted"/>
<keyword evidence="5" id="KW-1185">Reference proteome</keyword>
<dbReference type="EMBL" id="BQKY01000008">
    <property type="protein sequence ID" value="GJN91324.1"/>
    <property type="molecule type" value="Genomic_DNA"/>
</dbReference>
<dbReference type="GO" id="GO:0043130">
    <property type="term" value="F:ubiquitin binding"/>
    <property type="evidence" value="ECO:0007669"/>
    <property type="project" value="InterPro"/>
</dbReference>
<dbReference type="SUPFAM" id="SSF51197">
    <property type="entry name" value="Clavaminate synthase-like"/>
    <property type="match status" value="1"/>
</dbReference>
<dbReference type="CDD" id="cd14279">
    <property type="entry name" value="CUE"/>
    <property type="match status" value="1"/>
</dbReference>
<dbReference type="InterPro" id="IPR003892">
    <property type="entry name" value="CUE"/>
</dbReference>
<dbReference type="PROSITE" id="PS51471">
    <property type="entry name" value="FE2OG_OXY"/>
    <property type="match status" value="1"/>
</dbReference>
<feature type="domain" description="Fe2OG dioxygenase" evidence="3">
    <location>
        <begin position="279"/>
        <end position="416"/>
    </location>
</feature>
<comment type="caution">
    <text evidence="4">The sequence shown here is derived from an EMBL/GenBank/DDBJ whole genome shotgun (WGS) entry which is preliminary data.</text>
</comment>
<evidence type="ECO:0000259" key="2">
    <source>
        <dbReference type="PROSITE" id="PS51140"/>
    </source>
</evidence>
<sequence length="526" mass="57205">MSAEQSEAVALDTLQSLFPAHSRTSLARYLVASSGNVERAFRAIEQGRDIVSSVEPPKKRARTRGTAGGLAAWVKPPPKRNDEILVLSDSDDDGADSLPHATAGPARPASATSRSAFDVLRAPSAVAEPSAPASTHVNLPPLTLSSPDLVARHTDGLVTLVENALPVELASRLYVKMVRENEGKGEGDQPWQQNKWYLVDREVTSPHTSCFYRELPAKLDRTSGYDAAGFDEYWYNGVKRTARPFTADQDEARQLVGEFVRVLLKDRDKHELEWDGQWQPNVAVANCYKGSKESVGFHSDVLQYLGPYPTIASLTLGCARPFRLRPFIPSGSVPPGSAAPKIRTLDIILPHNSLLIMHAGVQERYKHAVPPVSGMDVFKLPRGSLQAGPAFSPEEIAELESGRFRERINMTFRHYRPDFAPRTSVSAPNYQGTPLCACGVPCTLRPDGRGRARASLGKEGDEMLFFWVCNAGASNEGKGCGTWRVLDMRKEGRGKWFVGAKSGEDHATEVADNGGGAEGAAPPDVP</sequence>
<dbReference type="Pfam" id="PF13532">
    <property type="entry name" value="2OG-FeII_Oxy_2"/>
    <property type="match status" value="1"/>
</dbReference>
<dbReference type="InterPro" id="IPR005123">
    <property type="entry name" value="Oxoglu/Fe-dep_dioxygenase_dom"/>
</dbReference>
<dbReference type="InterPro" id="IPR027450">
    <property type="entry name" value="AlkB-like"/>
</dbReference>
<evidence type="ECO:0008006" key="6">
    <source>
        <dbReference type="Google" id="ProtNLM"/>
    </source>
</evidence>
<dbReference type="PROSITE" id="PS51140">
    <property type="entry name" value="CUE"/>
    <property type="match status" value="1"/>
</dbReference>
<feature type="region of interest" description="Disordered" evidence="1">
    <location>
        <begin position="85"/>
        <end position="115"/>
    </location>
</feature>
<dbReference type="GO" id="GO:0051213">
    <property type="term" value="F:dioxygenase activity"/>
    <property type="evidence" value="ECO:0007669"/>
    <property type="project" value="InterPro"/>
</dbReference>
<feature type="domain" description="CUE" evidence="2">
    <location>
        <begin position="6"/>
        <end position="49"/>
    </location>
</feature>
<dbReference type="PANTHER" id="PTHR31212:SF4">
    <property type="entry name" value="ALPHA-KETOGLUTARATE-DEPENDENT DIOXYGENASE ALKB HOMOLOG 3"/>
    <property type="match status" value="1"/>
</dbReference>
<feature type="region of interest" description="Disordered" evidence="1">
    <location>
        <begin position="55"/>
        <end position="74"/>
    </location>
</feature>
<evidence type="ECO:0000313" key="5">
    <source>
        <dbReference type="Proteomes" id="UP001342314"/>
    </source>
</evidence>